<comment type="subcellular location">
    <subcellularLocation>
        <location evidence="1">Membrane</location>
        <topology evidence="1">Multi-pass membrane protein</topology>
    </subcellularLocation>
</comment>
<evidence type="ECO:0000313" key="8">
    <source>
        <dbReference type="Proteomes" id="UP000422221"/>
    </source>
</evidence>
<feature type="transmembrane region" description="Helical" evidence="5">
    <location>
        <begin position="174"/>
        <end position="205"/>
    </location>
</feature>
<feature type="transmembrane region" description="Helical" evidence="5">
    <location>
        <begin position="43"/>
        <end position="62"/>
    </location>
</feature>
<sequence>MLFIGMKNKMTYVLYMIALFAFFMASVSYWGNIQLGDRLNAESIGLNLASLMALLSGLLIIFVRNKYSKNRIHVICYLWIVIMPLVIYYNKGQISHYILTLLWPVFYEATYLLVLFNRRRIITFRKLFVIIWGVGLFYFILSRLSDLTNQSNTIYYAFLELPLLLCVRKKKNQFLILILFSVLALLSMKRSCIFAVLGIWTLYSCVLIMKSNGKRKATGIMIVLFLLLVGIFSFNQIDAMLGGQLSERMNKEETDVGRGRLAIYDVTWLMQQHSSVDEWILGHGHNGVWHNSPLEISAHNDLMEVLYDYGLIVFILYLCLWGYVMNKCLYLYRINSYFLVPYISSICIFIVLSLVSHLVLYTSYFNLLVIFWAGVEAFVEKEKRSVKFRY</sequence>
<protein>
    <submittedName>
        <fullName evidence="7">O-antigen ligase family protein</fullName>
    </submittedName>
</protein>
<reference evidence="7 8" key="1">
    <citation type="journal article" date="2019" name="Nat. Med.">
        <title>A library of human gut bacterial isolates paired with longitudinal multiomics data enables mechanistic microbiome research.</title>
        <authorList>
            <person name="Poyet M."/>
            <person name="Groussin M."/>
            <person name="Gibbons S.M."/>
            <person name="Avila-Pacheco J."/>
            <person name="Jiang X."/>
            <person name="Kearney S.M."/>
            <person name="Perrotta A.R."/>
            <person name="Berdy B."/>
            <person name="Zhao S."/>
            <person name="Lieberman T.D."/>
            <person name="Swanson P.K."/>
            <person name="Smith M."/>
            <person name="Roesemann S."/>
            <person name="Alexander J.E."/>
            <person name="Rich S.A."/>
            <person name="Livny J."/>
            <person name="Vlamakis H."/>
            <person name="Clish C."/>
            <person name="Bullock K."/>
            <person name="Deik A."/>
            <person name="Scott J."/>
            <person name="Pierce K.A."/>
            <person name="Xavier R.J."/>
            <person name="Alm E.J."/>
        </authorList>
    </citation>
    <scope>NUCLEOTIDE SEQUENCE [LARGE SCALE GENOMIC DNA]</scope>
    <source>
        <strain evidence="7 8">BIOML-A10</strain>
    </source>
</reference>
<comment type="caution">
    <text evidence="7">The sequence shown here is derived from an EMBL/GenBank/DDBJ whole genome shotgun (WGS) entry which is preliminary data.</text>
</comment>
<proteinExistence type="predicted"/>
<dbReference type="RefSeq" id="WP_129648865.1">
    <property type="nucleotide sequence ID" value="NZ_JBBNNG010000009.1"/>
</dbReference>
<keyword evidence="3 5" id="KW-1133">Transmembrane helix</keyword>
<dbReference type="Pfam" id="PF04932">
    <property type="entry name" value="Wzy_C"/>
    <property type="match status" value="1"/>
</dbReference>
<feature type="transmembrane region" description="Helical" evidence="5">
    <location>
        <begin position="74"/>
        <end position="90"/>
    </location>
</feature>
<organism evidence="7 8">
    <name type="scientific">Bacteroides salyersiae</name>
    <dbReference type="NCBI Taxonomy" id="291644"/>
    <lineage>
        <taxon>Bacteria</taxon>
        <taxon>Pseudomonadati</taxon>
        <taxon>Bacteroidota</taxon>
        <taxon>Bacteroidia</taxon>
        <taxon>Bacteroidales</taxon>
        <taxon>Bacteroidaceae</taxon>
        <taxon>Bacteroides</taxon>
    </lineage>
</organism>
<feature type="transmembrane region" description="Helical" evidence="5">
    <location>
        <begin position="12"/>
        <end position="31"/>
    </location>
</feature>
<keyword evidence="4 5" id="KW-0472">Membrane</keyword>
<dbReference type="GO" id="GO:0016874">
    <property type="term" value="F:ligase activity"/>
    <property type="evidence" value="ECO:0007669"/>
    <property type="project" value="UniProtKB-KW"/>
</dbReference>
<dbReference type="InterPro" id="IPR007016">
    <property type="entry name" value="O-antigen_ligase-rel_domated"/>
</dbReference>
<evidence type="ECO:0000259" key="6">
    <source>
        <dbReference type="Pfam" id="PF04932"/>
    </source>
</evidence>
<evidence type="ECO:0000256" key="2">
    <source>
        <dbReference type="ARBA" id="ARBA00022692"/>
    </source>
</evidence>
<keyword evidence="7" id="KW-0436">Ligase</keyword>
<feature type="transmembrane region" description="Helical" evidence="5">
    <location>
        <begin position="96"/>
        <end position="116"/>
    </location>
</feature>
<keyword evidence="2 5" id="KW-0812">Transmembrane</keyword>
<feature type="transmembrane region" description="Helical" evidence="5">
    <location>
        <begin position="361"/>
        <end position="379"/>
    </location>
</feature>
<evidence type="ECO:0000313" key="7">
    <source>
        <dbReference type="EMBL" id="KAA3770433.1"/>
    </source>
</evidence>
<evidence type="ECO:0000256" key="5">
    <source>
        <dbReference type="SAM" id="Phobius"/>
    </source>
</evidence>
<accession>A0A7J4XNQ0</accession>
<dbReference type="GO" id="GO:0016020">
    <property type="term" value="C:membrane"/>
    <property type="evidence" value="ECO:0007669"/>
    <property type="project" value="UniProtKB-SubCell"/>
</dbReference>
<feature type="domain" description="O-antigen ligase-related" evidence="6">
    <location>
        <begin position="176"/>
        <end position="318"/>
    </location>
</feature>
<name>A0A7J4XNQ0_9BACE</name>
<gene>
    <name evidence="7" type="ORF">F3F73_00315</name>
</gene>
<dbReference type="EMBL" id="VWMK01000001">
    <property type="protein sequence ID" value="KAA3770433.1"/>
    <property type="molecule type" value="Genomic_DNA"/>
</dbReference>
<feature type="transmembrane region" description="Helical" evidence="5">
    <location>
        <begin position="306"/>
        <end position="324"/>
    </location>
</feature>
<feature type="transmembrane region" description="Helical" evidence="5">
    <location>
        <begin position="217"/>
        <end position="237"/>
    </location>
</feature>
<feature type="transmembrane region" description="Helical" evidence="5">
    <location>
        <begin position="336"/>
        <end position="355"/>
    </location>
</feature>
<feature type="transmembrane region" description="Helical" evidence="5">
    <location>
        <begin position="123"/>
        <end position="141"/>
    </location>
</feature>
<dbReference type="AlphaFoldDB" id="A0A7J4XNQ0"/>
<evidence type="ECO:0000256" key="1">
    <source>
        <dbReference type="ARBA" id="ARBA00004141"/>
    </source>
</evidence>
<evidence type="ECO:0000256" key="3">
    <source>
        <dbReference type="ARBA" id="ARBA00022989"/>
    </source>
</evidence>
<evidence type="ECO:0000256" key="4">
    <source>
        <dbReference type="ARBA" id="ARBA00023136"/>
    </source>
</evidence>
<dbReference type="Proteomes" id="UP000422221">
    <property type="component" value="Unassembled WGS sequence"/>
</dbReference>